<accession>A0ABS5J4G5</accession>
<proteinExistence type="predicted"/>
<name>A0ABS5J4G5_9BACT</name>
<gene>
    <name evidence="1" type="ORF">KE626_22485</name>
</gene>
<evidence type="ECO:0000313" key="1">
    <source>
        <dbReference type="EMBL" id="MBS0030110.1"/>
    </source>
</evidence>
<sequence>MNSRGRRILSILLLLLYGFIITPVVLWHSHACEAAFHPGKKLPASAKQWVKAGHSCSICEHAYSSYTPADDAHEEIQVTVYHQYYRVFCTGIPRIVKLRCDTRGSPAVTPSSFFI</sequence>
<comment type="caution">
    <text evidence="1">The sequence shown here is derived from an EMBL/GenBank/DDBJ whole genome shotgun (WGS) entry which is preliminary data.</text>
</comment>
<organism evidence="1 2">
    <name type="scientific">Chitinophaga hostae</name>
    <dbReference type="NCBI Taxonomy" id="2831022"/>
    <lineage>
        <taxon>Bacteria</taxon>
        <taxon>Pseudomonadati</taxon>
        <taxon>Bacteroidota</taxon>
        <taxon>Chitinophagia</taxon>
        <taxon>Chitinophagales</taxon>
        <taxon>Chitinophagaceae</taxon>
        <taxon>Chitinophaga</taxon>
    </lineage>
</organism>
<reference evidence="1 2" key="1">
    <citation type="submission" date="2021-04" db="EMBL/GenBank/DDBJ databases">
        <title>Chitinophaga sp. nov., isolated from the rhizosphere soil.</title>
        <authorList>
            <person name="He S."/>
        </authorList>
    </citation>
    <scope>NUCLEOTIDE SEQUENCE [LARGE SCALE GENOMIC DNA]</scope>
    <source>
        <strain evidence="1 2">2R12</strain>
    </source>
</reference>
<evidence type="ECO:0000313" key="2">
    <source>
        <dbReference type="Proteomes" id="UP000676386"/>
    </source>
</evidence>
<dbReference type="Proteomes" id="UP000676386">
    <property type="component" value="Unassembled WGS sequence"/>
</dbReference>
<protein>
    <submittedName>
        <fullName evidence="1">Uncharacterized protein</fullName>
    </submittedName>
</protein>
<dbReference type="RefSeq" id="WP_211975249.1">
    <property type="nucleotide sequence ID" value="NZ_CBFHAM010000062.1"/>
</dbReference>
<keyword evidence="2" id="KW-1185">Reference proteome</keyword>
<dbReference type="EMBL" id="JAGTXB010000012">
    <property type="protein sequence ID" value="MBS0030110.1"/>
    <property type="molecule type" value="Genomic_DNA"/>
</dbReference>